<dbReference type="Proteomes" id="UP000664800">
    <property type="component" value="Unassembled WGS sequence"/>
</dbReference>
<evidence type="ECO:0000259" key="1">
    <source>
        <dbReference type="Pfam" id="PF12728"/>
    </source>
</evidence>
<dbReference type="NCBIfam" id="TIGR01764">
    <property type="entry name" value="excise"/>
    <property type="match status" value="1"/>
</dbReference>
<dbReference type="RefSeq" id="WP_276730537.1">
    <property type="nucleotide sequence ID" value="NZ_JAFKMR010000019.1"/>
</dbReference>
<organism evidence="2 3">
    <name type="scientific">Thiomonas arsenitoxydans (strain DSM 22701 / CIP 110005 / 3As)</name>
    <dbReference type="NCBI Taxonomy" id="426114"/>
    <lineage>
        <taxon>Bacteria</taxon>
        <taxon>Pseudomonadati</taxon>
        <taxon>Pseudomonadota</taxon>
        <taxon>Betaproteobacteria</taxon>
        <taxon>Burkholderiales</taxon>
        <taxon>Thiomonas</taxon>
    </lineage>
</organism>
<proteinExistence type="predicted"/>
<name>A0A8I1MYB8_THIA3</name>
<reference evidence="2" key="1">
    <citation type="submission" date="2021-02" db="EMBL/GenBank/DDBJ databases">
        <title>Thiocyanate and organic carbon inputs drive convergent selection for specific autotrophic Afipia and Thiobacillus strains within complex microbiomes.</title>
        <authorList>
            <person name="Huddy R.J."/>
            <person name="Sachdeva R."/>
            <person name="Kadzinga F."/>
            <person name="Kantor R.S."/>
            <person name="Harrison S.T.L."/>
            <person name="Banfield J.F."/>
        </authorList>
    </citation>
    <scope>NUCLEOTIDE SEQUENCE</scope>
    <source>
        <strain evidence="2">SCN18_13_7_16_R3_B_64_19</strain>
    </source>
</reference>
<protein>
    <submittedName>
        <fullName evidence="2">Helix-turn-helix domain-containing protein</fullName>
    </submittedName>
</protein>
<evidence type="ECO:0000313" key="3">
    <source>
        <dbReference type="Proteomes" id="UP000664800"/>
    </source>
</evidence>
<comment type="caution">
    <text evidence="2">The sequence shown here is derived from an EMBL/GenBank/DDBJ whole genome shotgun (WGS) entry which is preliminary data.</text>
</comment>
<dbReference type="InterPro" id="IPR041657">
    <property type="entry name" value="HTH_17"/>
</dbReference>
<dbReference type="Pfam" id="PF12728">
    <property type="entry name" value="HTH_17"/>
    <property type="match status" value="1"/>
</dbReference>
<feature type="domain" description="Helix-turn-helix" evidence="1">
    <location>
        <begin position="14"/>
        <end position="62"/>
    </location>
</feature>
<dbReference type="SUPFAM" id="SSF46955">
    <property type="entry name" value="Putative DNA-binding domain"/>
    <property type="match status" value="1"/>
</dbReference>
<gene>
    <name evidence="2" type="ORF">J0I24_09735</name>
</gene>
<dbReference type="InterPro" id="IPR010093">
    <property type="entry name" value="SinI_DNA-bd"/>
</dbReference>
<accession>A0A8I1MYB8</accession>
<sequence>MTQTPTQTPPTQTLLTVKTVQQWTQLSRTTIYRLTVGGHLHPVRIGRALRFRRDEVAELMQNGVTTIADNLAP</sequence>
<dbReference type="GO" id="GO:0003677">
    <property type="term" value="F:DNA binding"/>
    <property type="evidence" value="ECO:0007669"/>
    <property type="project" value="InterPro"/>
</dbReference>
<dbReference type="EMBL" id="JAFKMR010000019">
    <property type="protein sequence ID" value="MBN8744574.1"/>
    <property type="molecule type" value="Genomic_DNA"/>
</dbReference>
<dbReference type="InterPro" id="IPR009061">
    <property type="entry name" value="DNA-bd_dom_put_sf"/>
</dbReference>
<evidence type="ECO:0000313" key="2">
    <source>
        <dbReference type="EMBL" id="MBN8744574.1"/>
    </source>
</evidence>
<dbReference type="AlphaFoldDB" id="A0A8I1MYB8"/>